<dbReference type="SUPFAM" id="SSF51735">
    <property type="entry name" value="NAD(P)-binding Rossmann-fold domains"/>
    <property type="match status" value="1"/>
</dbReference>
<dbReference type="AlphaFoldDB" id="A0A177SFG4"/>
<dbReference type="InterPro" id="IPR016040">
    <property type="entry name" value="NAD(P)-bd_dom"/>
</dbReference>
<evidence type="ECO:0000313" key="3">
    <source>
        <dbReference type="Proteomes" id="UP000077752"/>
    </source>
</evidence>
<protein>
    <submittedName>
        <fullName evidence="2">NAD-dependent epimerase</fullName>
    </submittedName>
</protein>
<name>A0A177SFG4_PSEPU</name>
<gene>
    <name evidence="2" type="ORF">AYO28_01055</name>
</gene>
<dbReference type="InterPro" id="IPR036291">
    <property type="entry name" value="NAD(P)-bd_dom_sf"/>
</dbReference>
<dbReference type="Proteomes" id="UP000077752">
    <property type="component" value="Unassembled WGS sequence"/>
</dbReference>
<accession>A0A177SFG4</accession>
<dbReference type="Pfam" id="PF13460">
    <property type="entry name" value="NAD_binding_10"/>
    <property type="match status" value="1"/>
</dbReference>
<proteinExistence type="predicted"/>
<feature type="domain" description="NAD(P)-binding" evidence="1">
    <location>
        <begin position="20"/>
        <end position="152"/>
    </location>
</feature>
<dbReference type="EMBL" id="LUCV01000040">
    <property type="protein sequence ID" value="OAI86306.1"/>
    <property type="molecule type" value="Genomic_DNA"/>
</dbReference>
<comment type="caution">
    <text evidence="2">The sequence shown here is derived from an EMBL/GenBank/DDBJ whole genome shotgun (WGS) entry which is preliminary data.</text>
</comment>
<dbReference type="Gene3D" id="3.40.50.720">
    <property type="entry name" value="NAD(P)-binding Rossmann-like Domain"/>
    <property type="match status" value="1"/>
</dbReference>
<reference evidence="2 3" key="1">
    <citation type="submission" date="2016-03" db="EMBL/GenBank/DDBJ databases">
        <title>Draft Genome Assembly of Pseudomonas putida strain CBF10-2.</title>
        <authorList>
            <person name="Iyer R.S."/>
            <person name="Damania A."/>
        </authorList>
    </citation>
    <scope>NUCLEOTIDE SEQUENCE [LARGE SCALE GENOMIC DNA]</scope>
    <source>
        <strain evidence="2 3">CBF10-2</strain>
    </source>
</reference>
<evidence type="ECO:0000313" key="2">
    <source>
        <dbReference type="EMBL" id="OAI86306.1"/>
    </source>
</evidence>
<evidence type="ECO:0000259" key="1">
    <source>
        <dbReference type="Pfam" id="PF13460"/>
    </source>
</evidence>
<dbReference type="RefSeq" id="WP_064304151.1">
    <property type="nucleotide sequence ID" value="NZ_LUCV01000040.1"/>
</dbReference>
<organism evidence="2 3">
    <name type="scientific">Pseudomonas putida</name>
    <name type="common">Arthrobacter siderocapsulatus</name>
    <dbReference type="NCBI Taxonomy" id="303"/>
    <lineage>
        <taxon>Bacteria</taxon>
        <taxon>Pseudomonadati</taxon>
        <taxon>Pseudomonadota</taxon>
        <taxon>Gammaproteobacteria</taxon>
        <taxon>Pseudomonadales</taxon>
        <taxon>Pseudomonadaceae</taxon>
        <taxon>Pseudomonas</taxon>
    </lineage>
</organism>
<sequence length="205" mass="21852">MHNLETPRLKLGVFNPLDSLGQALIAAALHRQHEVSALLDDLNGITARPGLRCKLGSLESVETVKQAIAGLDGVFACLGGERQEDLPARCGCLIDGALALGNAGAPRLFLVGRWEWLVDSDDSDDEALGAGLRRSLDASGLDWTLVEMPPLAAGLRIDDFSGEATTIGSEARRALDCAEALLDELRLGLHRHQCLRLRGANGGRD</sequence>